<dbReference type="AlphaFoldDB" id="A0A2C5YA39"/>
<dbReference type="PROSITE" id="PS51683">
    <property type="entry name" value="SAM_OMT_II"/>
    <property type="match status" value="1"/>
</dbReference>
<evidence type="ECO:0000259" key="4">
    <source>
        <dbReference type="Pfam" id="PF00891"/>
    </source>
</evidence>
<keyword evidence="7" id="KW-1185">Reference proteome</keyword>
<evidence type="ECO:0000256" key="3">
    <source>
        <dbReference type="ARBA" id="ARBA00022691"/>
    </source>
</evidence>
<comment type="caution">
    <text evidence="6">The sequence shown here is derived from an EMBL/GenBank/DDBJ whole genome shotgun (WGS) entry which is preliminary data.</text>
</comment>
<dbReference type="EMBL" id="NJET01000016">
    <property type="protein sequence ID" value="PHH65577.1"/>
    <property type="molecule type" value="Genomic_DNA"/>
</dbReference>
<dbReference type="Gene3D" id="1.10.10.10">
    <property type="entry name" value="Winged helix-like DNA-binding domain superfamily/Winged helix DNA-binding domain"/>
    <property type="match status" value="1"/>
</dbReference>
<sequence>MERKSYKTELDALIQSLRQVAGESEEARYDTAHALRDLRRSLATPDDTYDRFEKANLEISVSCIAQDLELYQTLAENHEPMSVDALSARVGAAPLLLRRILRFLASVGQLSETAPDTFAANAETRTLASPAFRGLTYHTFHTIIPLLQGLPSFLASRKYRDITSITDTAAQHVFDMSLPAFSWLPTQPKRFEYLQQFMPAQPHGATWFSVYSLRPHLGDNDDVVLVDVGGGFGHQCAQLMEAYPELKGKLVLQDMQQALEQAPPLEGVKTMAHDFFTKQPVKGARLYYLRHIMHDWPDDKCLLILKHLRDAMGPKSLILIDDIVMPNAGAHERATAIDLIVMASFGAMERTVDDWRALLTAAGLRIQRIDTYFSRRHSSIIQVGVL</sequence>
<dbReference type="InterPro" id="IPR036388">
    <property type="entry name" value="WH-like_DNA-bd_sf"/>
</dbReference>
<dbReference type="InterPro" id="IPR029063">
    <property type="entry name" value="SAM-dependent_MTases_sf"/>
</dbReference>
<name>A0A2C5YA39_9HYPO</name>
<dbReference type="InterPro" id="IPR012967">
    <property type="entry name" value="COMT_dimerisation"/>
</dbReference>
<dbReference type="OrthoDB" id="2410195at2759"/>
<dbReference type="GO" id="GO:0008171">
    <property type="term" value="F:O-methyltransferase activity"/>
    <property type="evidence" value="ECO:0007669"/>
    <property type="project" value="InterPro"/>
</dbReference>
<dbReference type="InterPro" id="IPR001077">
    <property type="entry name" value="COMT_C"/>
</dbReference>
<proteinExistence type="predicted"/>
<dbReference type="Pfam" id="PF08100">
    <property type="entry name" value="Dimerisation"/>
    <property type="match status" value="1"/>
</dbReference>
<dbReference type="Gene3D" id="3.40.50.150">
    <property type="entry name" value="Vaccinia Virus protein VP39"/>
    <property type="match status" value="1"/>
</dbReference>
<evidence type="ECO:0000256" key="2">
    <source>
        <dbReference type="ARBA" id="ARBA00022679"/>
    </source>
</evidence>
<dbReference type="SUPFAM" id="SSF53335">
    <property type="entry name" value="S-adenosyl-L-methionine-dependent methyltransferases"/>
    <property type="match status" value="1"/>
</dbReference>
<dbReference type="InterPro" id="IPR036390">
    <property type="entry name" value="WH_DNA-bd_sf"/>
</dbReference>
<protein>
    <submittedName>
        <fullName evidence="6">Uncharacterized protein</fullName>
    </submittedName>
</protein>
<accession>A0A2C5YA39</accession>
<evidence type="ECO:0000259" key="5">
    <source>
        <dbReference type="Pfam" id="PF08100"/>
    </source>
</evidence>
<keyword evidence="2" id="KW-0808">Transferase</keyword>
<dbReference type="PANTHER" id="PTHR43712:SF1">
    <property type="entry name" value="HYPOTHETICAL O-METHYLTRANSFERASE (EUROFUNG)-RELATED"/>
    <property type="match status" value="1"/>
</dbReference>
<dbReference type="Proteomes" id="UP000226192">
    <property type="component" value="Unassembled WGS sequence"/>
</dbReference>
<dbReference type="PANTHER" id="PTHR43712">
    <property type="entry name" value="PUTATIVE (AFU_ORTHOLOGUE AFUA_4G14580)-RELATED"/>
    <property type="match status" value="1"/>
</dbReference>
<feature type="domain" description="O-methyltransferase C-terminal" evidence="4">
    <location>
        <begin position="224"/>
        <end position="364"/>
    </location>
</feature>
<gene>
    <name evidence="6" type="ORF">CDD81_2012</name>
</gene>
<dbReference type="SUPFAM" id="SSF46785">
    <property type="entry name" value="Winged helix' DNA-binding domain"/>
    <property type="match status" value="1"/>
</dbReference>
<dbReference type="Pfam" id="PF00891">
    <property type="entry name" value="Methyltransf_2"/>
    <property type="match status" value="1"/>
</dbReference>
<dbReference type="InterPro" id="IPR016461">
    <property type="entry name" value="COMT-like"/>
</dbReference>
<evidence type="ECO:0000256" key="1">
    <source>
        <dbReference type="ARBA" id="ARBA00022603"/>
    </source>
</evidence>
<dbReference type="GO" id="GO:0032259">
    <property type="term" value="P:methylation"/>
    <property type="evidence" value="ECO:0007669"/>
    <property type="project" value="UniProtKB-KW"/>
</dbReference>
<reference evidence="6 7" key="1">
    <citation type="submission" date="2017-06" db="EMBL/GenBank/DDBJ databases">
        <title>Ant-infecting Ophiocordyceps genomes reveal a high diversity of potential behavioral manipulation genes and a possible major role for enterotoxins.</title>
        <authorList>
            <person name="De Bekker C."/>
            <person name="Evans H.C."/>
            <person name="Brachmann A."/>
            <person name="Hughes D.P."/>
        </authorList>
    </citation>
    <scope>NUCLEOTIDE SEQUENCE [LARGE SCALE GENOMIC DNA]</scope>
    <source>
        <strain evidence="6 7">Map64</strain>
    </source>
</reference>
<organism evidence="6 7">
    <name type="scientific">Ophiocordyceps australis</name>
    <dbReference type="NCBI Taxonomy" id="1399860"/>
    <lineage>
        <taxon>Eukaryota</taxon>
        <taxon>Fungi</taxon>
        <taxon>Dikarya</taxon>
        <taxon>Ascomycota</taxon>
        <taxon>Pezizomycotina</taxon>
        <taxon>Sordariomycetes</taxon>
        <taxon>Hypocreomycetidae</taxon>
        <taxon>Hypocreales</taxon>
        <taxon>Ophiocordycipitaceae</taxon>
        <taxon>Ophiocordyceps</taxon>
    </lineage>
</organism>
<feature type="domain" description="O-methyltransferase dimerisation" evidence="5">
    <location>
        <begin position="64"/>
        <end position="116"/>
    </location>
</feature>
<keyword evidence="3" id="KW-0949">S-adenosyl-L-methionine</keyword>
<evidence type="ECO:0000313" key="7">
    <source>
        <dbReference type="Proteomes" id="UP000226192"/>
    </source>
</evidence>
<evidence type="ECO:0000313" key="6">
    <source>
        <dbReference type="EMBL" id="PHH65577.1"/>
    </source>
</evidence>
<keyword evidence="1" id="KW-0489">Methyltransferase</keyword>
<dbReference type="GO" id="GO:0046983">
    <property type="term" value="F:protein dimerization activity"/>
    <property type="evidence" value="ECO:0007669"/>
    <property type="project" value="InterPro"/>
</dbReference>